<proteinExistence type="predicted"/>
<feature type="non-terminal residue" evidence="1">
    <location>
        <position position="51"/>
    </location>
</feature>
<gene>
    <name evidence="1" type="ORF">METZ01_LOCUS185266</name>
</gene>
<sequence>VIAAGTTFGFNRAEFRQLPHKLDITQQSRSKNYNKYALALPQSGNRKNLRA</sequence>
<organism evidence="1">
    <name type="scientific">marine metagenome</name>
    <dbReference type="NCBI Taxonomy" id="408172"/>
    <lineage>
        <taxon>unclassified sequences</taxon>
        <taxon>metagenomes</taxon>
        <taxon>ecological metagenomes</taxon>
    </lineage>
</organism>
<dbReference type="AlphaFoldDB" id="A0A382D325"/>
<protein>
    <submittedName>
        <fullName evidence="1">Uncharacterized protein</fullName>
    </submittedName>
</protein>
<dbReference type="EMBL" id="UINC01037231">
    <property type="protein sequence ID" value="SVB32412.1"/>
    <property type="molecule type" value="Genomic_DNA"/>
</dbReference>
<reference evidence="1" key="1">
    <citation type="submission" date="2018-05" db="EMBL/GenBank/DDBJ databases">
        <authorList>
            <person name="Lanie J.A."/>
            <person name="Ng W.-L."/>
            <person name="Kazmierczak K.M."/>
            <person name="Andrzejewski T.M."/>
            <person name="Davidsen T.M."/>
            <person name="Wayne K.J."/>
            <person name="Tettelin H."/>
            <person name="Glass J.I."/>
            <person name="Rusch D."/>
            <person name="Podicherti R."/>
            <person name="Tsui H.-C.T."/>
            <person name="Winkler M.E."/>
        </authorList>
    </citation>
    <scope>NUCLEOTIDE SEQUENCE</scope>
</reference>
<evidence type="ECO:0000313" key="1">
    <source>
        <dbReference type="EMBL" id="SVB32412.1"/>
    </source>
</evidence>
<feature type="non-terminal residue" evidence="1">
    <location>
        <position position="1"/>
    </location>
</feature>
<accession>A0A382D325</accession>
<name>A0A382D325_9ZZZZ</name>